<dbReference type="SMART" id="SM00409">
    <property type="entry name" value="IG"/>
    <property type="match status" value="4"/>
</dbReference>
<comment type="subcellular location">
    <subcellularLocation>
        <location evidence="1">Membrane</location>
        <topology evidence="1">Single-pass membrane protein</topology>
    </subcellularLocation>
</comment>
<dbReference type="PROSITE" id="PS50835">
    <property type="entry name" value="IG_LIKE"/>
    <property type="match status" value="5"/>
</dbReference>
<evidence type="ECO:0000256" key="1">
    <source>
        <dbReference type="ARBA" id="ARBA00004167"/>
    </source>
</evidence>
<dbReference type="InterPro" id="IPR007110">
    <property type="entry name" value="Ig-like_dom"/>
</dbReference>
<dbReference type="Pfam" id="PF13927">
    <property type="entry name" value="Ig_3"/>
    <property type="match status" value="1"/>
</dbReference>
<feature type="region of interest" description="Disordered" evidence="4">
    <location>
        <begin position="14"/>
        <end position="36"/>
    </location>
</feature>
<gene>
    <name evidence="6" type="primary">cadm2</name>
    <name evidence="6" type="ORF">GZH46_02938</name>
</gene>
<proteinExistence type="predicted"/>
<keyword evidence="3" id="KW-1015">Disulfide bond</keyword>
<dbReference type="PANTHER" id="PTHR23278:SF19">
    <property type="entry name" value="OBSCURIN"/>
    <property type="match status" value="1"/>
</dbReference>
<dbReference type="PANTHER" id="PTHR23278">
    <property type="entry name" value="SIDESTEP PROTEIN"/>
    <property type="match status" value="1"/>
</dbReference>
<feature type="non-terminal residue" evidence="6">
    <location>
        <position position="1067"/>
    </location>
</feature>
<name>A0ABQ7S572_9ACAR</name>
<dbReference type="SUPFAM" id="SSF48726">
    <property type="entry name" value="Immunoglobulin"/>
    <property type="match status" value="4"/>
</dbReference>
<feature type="domain" description="Ig-like" evidence="5">
    <location>
        <begin position="149"/>
        <end position="263"/>
    </location>
</feature>
<reference evidence="6 7" key="1">
    <citation type="submission" date="2020-10" db="EMBL/GenBank/DDBJ databases">
        <authorList>
            <person name="Klimov P.B."/>
            <person name="Dyachkov S.M."/>
            <person name="Chetverikov P.E."/>
        </authorList>
    </citation>
    <scope>NUCLEOTIDE SEQUENCE [LARGE SCALE GENOMIC DNA]</scope>
    <source>
        <strain evidence="6">BMOC 18-1129-001#AD2665</strain>
        <tissue evidence="6">Entire mites</tissue>
    </source>
</reference>
<feature type="domain" description="Ig-like" evidence="5">
    <location>
        <begin position="383"/>
        <end position="482"/>
    </location>
</feature>
<protein>
    <submittedName>
        <fullName evidence="6">Cell adhesion molecule 2</fullName>
    </submittedName>
</protein>
<feature type="domain" description="Ig-like" evidence="5">
    <location>
        <begin position="270"/>
        <end position="376"/>
    </location>
</feature>
<feature type="compositionally biased region" description="Low complexity" evidence="4">
    <location>
        <begin position="751"/>
        <end position="796"/>
    </location>
</feature>
<dbReference type="InterPro" id="IPR003598">
    <property type="entry name" value="Ig_sub2"/>
</dbReference>
<feature type="region of interest" description="Disordered" evidence="4">
    <location>
        <begin position="749"/>
        <end position="804"/>
    </location>
</feature>
<dbReference type="InterPro" id="IPR013162">
    <property type="entry name" value="CD80_C2-set"/>
</dbReference>
<dbReference type="Gene3D" id="2.60.40.10">
    <property type="entry name" value="Immunoglobulins"/>
    <property type="match status" value="5"/>
</dbReference>
<evidence type="ECO:0000313" key="7">
    <source>
        <dbReference type="Proteomes" id="UP000825002"/>
    </source>
</evidence>
<comment type="caution">
    <text evidence="6">The sequence shown here is derived from an EMBL/GenBank/DDBJ whole genome shotgun (WGS) entry which is preliminary data.</text>
</comment>
<dbReference type="EMBL" id="JAIFTH010001363">
    <property type="protein sequence ID" value="KAG9508561.1"/>
    <property type="molecule type" value="Genomic_DNA"/>
</dbReference>
<organism evidence="6 7">
    <name type="scientific">Fragariocoptes setiger</name>
    <dbReference type="NCBI Taxonomy" id="1670756"/>
    <lineage>
        <taxon>Eukaryota</taxon>
        <taxon>Metazoa</taxon>
        <taxon>Ecdysozoa</taxon>
        <taxon>Arthropoda</taxon>
        <taxon>Chelicerata</taxon>
        <taxon>Arachnida</taxon>
        <taxon>Acari</taxon>
        <taxon>Acariformes</taxon>
        <taxon>Trombidiformes</taxon>
        <taxon>Prostigmata</taxon>
        <taxon>Eupodina</taxon>
        <taxon>Eriophyoidea</taxon>
        <taxon>Phytoptidae</taxon>
        <taxon>Fragariocoptes</taxon>
    </lineage>
</organism>
<evidence type="ECO:0000256" key="2">
    <source>
        <dbReference type="ARBA" id="ARBA00023136"/>
    </source>
</evidence>
<keyword evidence="2" id="KW-0472">Membrane</keyword>
<evidence type="ECO:0000259" key="5">
    <source>
        <dbReference type="PROSITE" id="PS50835"/>
    </source>
</evidence>
<sequence length="1067" mass="117331">VQVLVGSRAEIPCDLSVPQNDEPNDDTSALWSNPSLSSEPDSVELILWYHNDLQSPIYNVDARSTGSNKLSESHKQNVLADAKHYAPAHGNDRIKFNLSTHLTPIQSGSQAMLLIDAVRPTDSGEYRCRVDFRRARTVNQITRLNVVVPVSSVALYDHNERLLNGPTAGPYENGTTVNISCRALDGQPNATIVWLRHSKSEIKPHYIKQYVSDNKNDIFNVENILVNGDRLVIERVTDTELNDIFTCRAFNTLIAPAIQRSISLQIYAKPKHIEIVSQTEHDFGAQKIHKLAAGNRVEYVCQTTGSRPPARIAWFKNTEQIAPINVAGESTSDSGLTTTSLLSFVATHADNQKSLICEAFNPHLRRPNNAIRASIQLHITYAPIVTIVSDKLQQLGQNNSVTEGTTLELVCHVKANPEADTVRWFINELPFGNDNSTTTVSSVNIDGTRLLINNLTARSYRSFKCEAKNLIGSGSSDSLNIDVQYPPRCSPTDTAPAYMIGSTNRSVTCPVIGNPLPTLFNWTLLPFNRPSEMLATTSTYSLELSSKLKLENGKILCSANNIIGSQIEPCEILIKPSGVPDPPSNCDMKRSNTSASVTSVMIVIECIPGHDGGSPQTFNAALYDTHQKNLIRNLPSSREPRFVIEQHNIVDNSGDNAVVSDKTDLPSVLIYASNVIGSSRVVMLDTASAASQITGQQQLYLDGPLQMNSSSRNSKHPIDPGILSNMLLVSASVLLFVLLLSSVTIFKRNKSSQNNSPPSTASTSAPDSQSSSQSSHSTNENIINNNNNNNHANSTAGDRDFSQHDCNSPLLHTIDDNDTIIVSAMSDSRAIMLTGHNGEIAHSNSNGVSAFRAYDHNQSHNHNYSYHECQPITLLSRNSGDGDDDVKIELVEAGTLLRLNSYNDSSFIGRQRNKLDLTHLGPQLEYCSHNNLQYNDHLHNQQQKRSLSGQHNRHRNSNNPTSAMNMICSPVMCHHKQHLCRGKNTVSDQQQQLPPLSADDTTNTANTLTPLFTKSCTDTCTSTSINTDTPDYRMHPSLDSLGTIANHTCPHNCDLLYSFDNHTRMDI</sequence>
<evidence type="ECO:0000256" key="3">
    <source>
        <dbReference type="ARBA" id="ARBA00023157"/>
    </source>
</evidence>
<dbReference type="InterPro" id="IPR013783">
    <property type="entry name" value="Ig-like_fold"/>
</dbReference>
<evidence type="ECO:0000313" key="6">
    <source>
        <dbReference type="EMBL" id="KAG9508561.1"/>
    </source>
</evidence>
<feature type="domain" description="Ig-like" evidence="5">
    <location>
        <begin position="1"/>
        <end position="139"/>
    </location>
</feature>
<evidence type="ECO:0000256" key="4">
    <source>
        <dbReference type="SAM" id="MobiDB-lite"/>
    </source>
</evidence>
<accession>A0ABQ7S572</accession>
<dbReference type="InterPro" id="IPR036179">
    <property type="entry name" value="Ig-like_dom_sf"/>
</dbReference>
<dbReference type="SMART" id="SM00408">
    <property type="entry name" value="IGc2"/>
    <property type="match status" value="2"/>
</dbReference>
<feature type="region of interest" description="Disordered" evidence="4">
    <location>
        <begin position="940"/>
        <end position="960"/>
    </location>
</feature>
<feature type="non-terminal residue" evidence="6">
    <location>
        <position position="1"/>
    </location>
</feature>
<keyword evidence="7" id="KW-1185">Reference proteome</keyword>
<feature type="domain" description="Ig-like" evidence="5">
    <location>
        <begin position="487"/>
        <end position="568"/>
    </location>
</feature>
<dbReference type="InterPro" id="IPR003599">
    <property type="entry name" value="Ig_sub"/>
</dbReference>
<dbReference type="Proteomes" id="UP000825002">
    <property type="component" value="Unassembled WGS sequence"/>
</dbReference>
<feature type="compositionally biased region" description="Polar residues" evidence="4">
    <location>
        <begin position="17"/>
        <end position="36"/>
    </location>
</feature>
<feature type="compositionally biased region" description="Polar residues" evidence="4">
    <location>
        <begin position="940"/>
        <end position="950"/>
    </location>
</feature>
<dbReference type="Pfam" id="PF08205">
    <property type="entry name" value="C2-set_2"/>
    <property type="match status" value="1"/>
</dbReference>